<gene>
    <name evidence="1" type="ORF">ENE75_24495</name>
</gene>
<evidence type="ECO:0000313" key="2">
    <source>
        <dbReference type="Proteomes" id="UP000288178"/>
    </source>
</evidence>
<dbReference type="RefSeq" id="WP_128201715.1">
    <property type="nucleotide sequence ID" value="NZ_SACT01000026.1"/>
</dbReference>
<keyword evidence="2" id="KW-1185">Reference proteome</keyword>
<evidence type="ECO:0000313" key="1">
    <source>
        <dbReference type="EMBL" id="RVT46845.1"/>
    </source>
</evidence>
<proteinExistence type="predicted"/>
<dbReference type="OrthoDB" id="4762357at2"/>
<organism evidence="1 2">
    <name type="scientific">Rubrivivax albus</name>
    <dbReference type="NCBI Taxonomy" id="2499835"/>
    <lineage>
        <taxon>Bacteria</taxon>
        <taxon>Pseudomonadati</taxon>
        <taxon>Pseudomonadota</taxon>
        <taxon>Betaproteobacteria</taxon>
        <taxon>Burkholderiales</taxon>
        <taxon>Sphaerotilaceae</taxon>
        <taxon>Rubrivivax</taxon>
    </lineage>
</organism>
<dbReference type="AlphaFoldDB" id="A0A3S2TL75"/>
<dbReference type="InterPro" id="IPR029068">
    <property type="entry name" value="Glyas_Bleomycin-R_OHBP_Dase"/>
</dbReference>
<dbReference type="Gene3D" id="3.10.180.10">
    <property type="entry name" value="2,3-Dihydroxybiphenyl 1,2-Dioxygenase, domain 1"/>
    <property type="match status" value="1"/>
</dbReference>
<accession>A0A3S2TL75</accession>
<comment type="caution">
    <text evidence="1">The sequence shown here is derived from an EMBL/GenBank/DDBJ whole genome shotgun (WGS) entry which is preliminary data.</text>
</comment>
<protein>
    <recommendedName>
        <fullName evidence="3">Glyoxalase-like domain-containing protein</fullName>
    </recommendedName>
</protein>
<dbReference type="SUPFAM" id="SSF54593">
    <property type="entry name" value="Glyoxalase/Bleomycin resistance protein/Dihydroxybiphenyl dioxygenase"/>
    <property type="match status" value="1"/>
</dbReference>
<evidence type="ECO:0008006" key="3">
    <source>
        <dbReference type="Google" id="ProtNLM"/>
    </source>
</evidence>
<sequence>MPSKRIQDTQQGLVVFAKNKRRVSAFYQLALDLKVEESASTHDLLRGHGYEIVVHAIPRKYAAEIKIAKPPVVREDTPFKPTFIVNDLEAVRTVANKTGGHLKPAEGAWRFRGCIVLDGWDPEGNVVQFKQQE</sequence>
<reference evidence="1 2" key="1">
    <citation type="submission" date="2019-01" db="EMBL/GenBank/DDBJ databases">
        <authorList>
            <person name="Chen W.-M."/>
        </authorList>
    </citation>
    <scope>NUCLEOTIDE SEQUENCE [LARGE SCALE GENOMIC DNA]</scope>
    <source>
        <strain evidence="1 2">ICH-3</strain>
    </source>
</reference>
<dbReference type="EMBL" id="SACT01000026">
    <property type="protein sequence ID" value="RVT46845.1"/>
    <property type="molecule type" value="Genomic_DNA"/>
</dbReference>
<dbReference type="Proteomes" id="UP000288178">
    <property type="component" value="Unassembled WGS sequence"/>
</dbReference>
<name>A0A3S2TL75_9BURK</name>